<dbReference type="PANTHER" id="PTHR36456:SF1">
    <property type="entry name" value="UPF0232 PROTEIN SCO3875"/>
    <property type="match status" value="1"/>
</dbReference>
<evidence type="ECO:0000313" key="2">
    <source>
        <dbReference type="Proteomes" id="UP000199518"/>
    </source>
</evidence>
<dbReference type="AlphaFoldDB" id="A0A1I3FWT5"/>
<sequence>MERARPYDTSEPDTLGSVLSKLFALRGYGRPQAGRVLQELWTSAAEPALLAQTKVLSLKNGVLQVGVSNSALLSELAAFRKMELLEILRKSPAGAKIRDLKFKLRGDLKTR</sequence>
<name>A0A1I3FWT5_9PLAN</name>
<evidence type="ECO:0008006" key="3">
    <source>
        <dbReference type="Google" id="ProtNLM"/>
    </source>
</evidence>
<accession>A0A1I3FWT5</accession>
<reference evidence="2" key="1">
    <citation type="submission" date="2016-10" db="EMBL/GenBank/DDBJ databases">
        <authorList>
            <person name="Varghese N."/>
            <person name="Submissions S."/>
        </authorList>
    </citation>
    <scope>NUCLEOTIDE SEQUENCE [LARGE SCALE GENOMIC DNA]</scope>
    <source>
        <strain evidence="2">DSM 26348</strain>
    </source>
</reference>
<proteinExistence type="predicted"/>
<dbReference type="Pfam" id="PF05258">
    <property type="entry name" value="DciA"/>
    <property type="match status" value="1"/>
</dbReference>
<gene>
    <name evidence="1" type="ORF">SAMN05421753_10667</name>
</gene>
<dbReference type="EMBL" id="FOQD01000006">
    <property type="protein sequence ID" value="SFI15654.1"/>
    <property type="molecule type" value="Genomic_DNA"/>
</dbReference>
<evidence type="ECO:0000313" key="1">
    <source>
        <dbReference type="EMBL" id="SFI15654.1"/>
    </source>
</evidence>
<keyword evidence="2" id="KW-1185">Reference proteome</keyword>
<dbReference type="PANTHER" id="PTHR36456">
    <property type="entry name" value="UPF0232 PROTEIN SCO3875"/>
    <property type="match status" value="1"/>
</dbReference>
<protein>
    <recommendedName>
        <fullName evidence="3">DUF721 domain-containing protein</fullName>
    </recommendedName>
</protein>
<dbReference type="Proteomes" id="UP000199518">
    <property type="component" value="Unassembled WGS sequence"/>
</dbReference>
<dbReference type="InterPro" id="IPR007922">
    <property type="entry name" value="DciA-like"/>
</dbReference>
<dbReference type="STRING" id="1576369.SAMN05421753_10667"/>
<organism evidence="1 2">
    <name type="scientific">Planctomicrobium piriforme</name>
    <dbReference type="NCBI Taxonomy" id="1576369"/>
    <lineage>
        <taxon>Bacteria</taxon>
        <taxon>Pseudomonadati</taxon>
        <taxon>Planctomycetota</taxon>
        <taxon>Planctomycetia</taxon>
        <taxon>Planctomycetales</taxon>
        <taxon>Planctomycetaceae</taxon>
        <taxon>Planctomicrobium</taxon>
    </lineage>
</organism>